<feature type="region of interest" description="Disordered" evidence="5">
    <location>
        <begin position="1"/>
        <end position="33"/>
    </location>
</feature>
<sequence>MTPSETSGPDASGSPSGPPAPRLALTHSDRTGSDDEAALAAQFLAGDERALRAMYERWGGLVYRLGRQALPSPSDAEDLTQATFVAAWRGRDTFDPDRGRLAGWLIGIAKRQLIDRLRALQRDARLAQVVEATEPAAPTHPGPERILDRLVVADQLARLVPEQRRVVQLAFFDDLTHTQIAGLTGLPLGTVKSHLRRGIERLRQSWEEVDHAARRS</sequence>
<dbReference type="PANTHER" id="PTHR43133:SF62">
    <property type="entry name" value="RNA POLYMERASE SIGMA FACTOR SIGZ"/>
    <property type="match status" value="1"/>
</dbReference>
<protein>
    <submittedName>
        <fullName evidence="8">Sigma-70 family RNA polymerase sigma factor</fullName>
    </submittedName>
</protein>
<feature type="domain" description="RNA polymerase sigma factor 70 region 4 type 2" evidence="7">
    <location>
        <begin position="152"/>
        <end position="202"/>
    </location>
</feature>
<dbReference type="SUPFAM" id="SSF88659">
    <property type="entry name" value="Sigma3 and sigma4 domains of RNA polymerase sigma factors"/>
    <property type="match status" value="1"/>
</dbReference>
<evidence type="ECO:0000256" key="4">
    <source>
        <dbReference type="ARBA" id="ARBA00023163"/>
    </source>
</evidence>
<gene>
    <name evidence="8" type="ORF">GCM10009539_61570</name>
</gene>
<keyword evidence="2" id="KW-0805">Transcription regulation</keyword>
<dbReference type="NCBIfam" id="TIGR02937">
    <property type="entry name" value="sigma70-ECF"/>
    <property type="match status" value="1"/>
</dbReference>
<dbReference type="InterPro" id="IPR039425">
    <property type="entry name" value="RNA_pol_sigma-70-like"/>
</dbReference>
<dbReference type="Proteomes" id="UP001500967">
    <property type="component" value="Unassembled WGS sequence"/>
</dbReference>
<dbReference type="EMBL" id="BAAAGX010000025">
    <property type="protein sequence ID" value="GAA0266438.1"/>
    <property type="molecule type" value="Genomic_DNA"/>
</dbReference>
<evidence type="ECO:0000256" key="2">
    <source>
        <dbReference type="ARBA" id="ARBA00023015"/>
    </source>
</evidence>
<dbReference type="PANTHER" id="PTHR43133">
    <property type="entry name" value="RNA POLYMERASE ECF-TYPE SIGMA FACTO"/>
    <property type="match status" value="1"/>
</dbReference>
<dbReference type="Gene3D" id="1.10.1740.10">
    <property type="match status" value="1"/>
</dbReference>
<evidence type="ECO:0000256" key="1">
    <source>
        <dbReference type="ARBA" id="ARBA00010641"/>
    </source>
</evidence>
<evidence type="ECO:0000313" key="8">
    <source>
        <dbReference type="EMBL" id="GAA0266438.1"/>
    </source>
</evidence>
<proteinExistence type="inferred from homology"/>
<feature type="domain" description="RNA polymerase sigma-70 region 2" evidence="6">
    <location>
        <begin position="54"/>
        <end position="122"/>
    </location>
</feature>
<evidence type="ECO:0000313" key="9">
    <source>
        <dbReference type="Proteomes" id="UP001500967"/>
    </source>
</evidence>
<dbReference type="CDD" id="cd06171">
    <property type="entry name" value="Sigma70_r4"/>
    <property type="match status" value="1"/>
</dbReference>
<evidence type="ECO:0000259" key="6">
    <source>
        <dbReference type="Pfam" id="PF04542"/>
    </source>
</evidence>
<dbReference type="SUPFAM" id="SSF88946">
    <property type="entry name" value="Sigma2 domain of RNA polymerase sigma factors"/>
    <property type="match status" value="1"/>
</dbReference>
<evidence type="ECO:0000256" key="3">
    <source>
        <dbReference type="ARBA" id="ARBA00023082"/>
    </source>
</evidence>
<evidence type="ECO:0000256" key="5">
    <source>
        <dbReference type="SAM" id="MobiDB-lite"/>
    </source>
</evidence>
<dbReference type="Pfam" id="PF08281">
    <property type="entry name" value="Sigma70_r4_2"/>
    <property type="match status" value="1"/>
</dbReference>
<dbReference type="InterPro" id="IPR014284">
    <property type="entry name" value="RNA_pol_sigma-70_dom"/>
</dbReference>
<dbReference type="RefSeq" id="WP_344652413.1">
    <property type="nucleotide sequence ID" value="NZ_BAAAGX010000025.1"/>
</dbReference>
<dbReference type="InterPro" id="IPR013325">
    <property type="entry name" value="RNA_pol_sigma_r2"/>
</dbReference>
<dbReference type="InterPro" id="IPR013249">
    <property type="entry name" value="RNA_pol_sigma70_r4_t2"/>
</dbReference>
<organism evidence="8 9">
    <name type="scientific">Cryptosporangium japonicum</name>
    <dbReference type="NCBI Taxonomy" id="80872"/>
    <lineage>
        <taxon>Bacteria</taxon>
        <taxon>Bacillati</taxon>
        <taxon>Actinomycetota</taxon>
        <taxon>Actinomycetes</taxon>
        <taxon>Cryptosporangiales</taxon>
        <taxon>Cryptosporangiaceae</taxon>
        <taxon>Cryptosporangium</taxon>
    </lineage>
</organism>
<keyword evidence="4" id="KW-0804">Transcription</keyword>
<dbReference type="Gene3D" id="1.10.10.10">
    <property type="entry name" value="Winged helix-like DNA-binding domain superfamily/Winged helix DNA-binding domain"/>
    <property type="match status" value="1"/>
</dbReference>
<name>A0ABP3EJT4_9ACTN</name>
<dbReference type="Pfam" id="PF04542">
    <property type="entry name" value="Sigma70_r2"/>
    <property type="match status" value="1"/>
</dbReference>
<keyword evidence="3" id="KW-0731">Sigma factor</keyword>
<dbReference type="InterPro" id="IPR007627">
    <property type="entry name" value="RNA_pol_sigma70_r2"/>
</dbReference>
<comment type="caution">
    <text evidence="8">The sequence shown here is derived from an EMBL/GenBank/DDBJ whole genome shotgun (WGS) entry which is preliminary data.</text>
</comment>
<keyword evidence="9" id="KW-1185">Reference proteome</keyword>
<reference evidence="9" key="1">
    <citation type="journal article" date="2019" name="Int. J. Syst. Evol. Microbiol.">
        <title>The Global Catalogue of Microorganisms (GCM) 10K type strain sequencing project: providing services to taxonomists for standard genome sequencing and annotation.</title>
        <authorList>
            <consortium name="The Broad Institute Genomics Platform"/>
            <consortium name="The Broad Institute Genome Sequencing Center for Infectious Disease"/>
            <person name="Wu L."/>
            <person name="Ma J."/>
        </authorList>
    </citation>
    <scope>NUCLEOTIDE SEQUENCE [LARGE SCALE GENOMIC DNA]</scope>
    <source>
        <strain evidence="9">JCM 10425</strain>
    </source>
</reference>
<evidence type="ECO:0000259" key="7">
    <source>
        <dbReference type="Pfam" id="PF08281"/>
    </source>
</evidence>
<comment type="similarity">
    <text evidence="1">Belongs to the sigma-70 factor family. ECF subfamily.</text>
</comment>
<dbReference type="InterPro" id="IPR013324">
    <property type="entry name" value="RNA_pol_sigma_r3/r4-like"/>
</dbReference>
<accession>A0ABP3EJT4</accession>
<dbReference type="InterPro" id="IPR036388">
    <property type="entry name" value="WH-like_DNA-bd_sf"/>
</dbReference>